<dbReference type="EMBL" id="CACVBS010000035">
    <property type="protein sequence ID" value="CAA7262083.1"/>
    <property type="molecule type" value="Genomic_DNA"/>
</dbReference>
<feature type="compositionally biased region" description="Low complexity" evidence="1">
    <location>
        <begin position="310"/>
        <end position="331"/>
    </location>
</feature>
<keyword evidence="3" id="KW-1185">Reference proteome</keyword>
<feature type="compositionally biased region" description="Basic and acidic residues" evidence="1">
    <location>
        <begin position="375"/>
        <end position="387"/>
    </location>
</feature>
<feature type="compositionally biased region" description="Basic residues" evidence="1">
    <location>
        <begin position="167"/>
        <end position="178"/>
    </location>
</feature>
<accession>A0A8S0WH60</accession>
<feature type="compositionally biased region" description="Basic residues" evidence="1">
    <location>
        <begin position="455"/>
        <end position="465"/>
    </location>
</feature>
<feature type="compositionally biased region" description="Low complexity" evidence="1">
    <location>
        <begin position="179"/>
        <end position="192"/>
    </location>
</feature>
<protein>
    <submittedName>
        <fullName evidence="2">Uncharacterized protein</fullName>
    </submittedName>
</protein>
<sequence length="569" mass="60400">MNIREPPKPAAILATPLNVEESRAQRLQRSQARFRDRGGIFVPSSRSKLADILLGKASPLKKPRRSVSASPTPHPRILTHGAAEGVKRGLSNATRQSPRKKPRKSTHAGRDVDGEDRDDDGGPSGLTSAKVPKAASKGKGKSKKKLPITHTGEEDVQSGKTVVPPKKSSKAAPKKTAKKNASTSSKPPSKGSKPSRKPKDTGSRGDGEDRPKSKAKRSTAESKAIVAAHPPVFISTVTTQTISKTKPISTSGTTLSANKPLFSRRRKSSQVDSDSSEDEYVPSKGTQKDVEELHQARAAKAAARAKAKAKAQASGKSASTSAPSSSKSSAPPSKPPVKAPPEKSRPGAPQLSAIIEEDEEDEVPPVPPSKSSSAKGKEKEREKEKASASRVTSSSSSSSKKRHADEADLDVEPSSKSKRSKSTNSKESTKVSKKRPRPTEPDEDNADDGTDASGKTKKPAKRKKASKGEDEEVDEERQPMRKLPASSKTKSSTEGKGKGKGKPRSASQRPTKTAKRKENSVGPPSAVPPAPAPKVASQRGPPKSVLLRIQQNAKLEDVDNDPDPIDFLS</sequence>
<feature type="compositionally biased region" description="Acidic residues" evidence="1">
    <location>
        <begin position="441"/>
        <end position="450"/>
    </location>
</feature>
<feature type="compositionally biased region" description="Basic and acidic residues" evidence="1">
    <location>
        <begin position="286"/>
        <end position="295"/>
    </location>
</feature>
<dbReference type="OrthoDB" id="3047765at2759"/>
<feature type="region of interest" description="Disordered" evidence="1">
    <location>
        <begin position="1"/>
        <end position="569"/>
    </location>
</feature>
<evidence type="ECO:0000256" key="1">
    <source>
        <dbReference type="SAM" id="MobiDB-lite"/>
    </source>
</evidence>
<feature type="compositionally biased region" description="Basic and acidic residues" evidence="1">
    <location>
        <begin position="197"/>
        <end position="212"/>
    </location>
</feature>
<gene>
    <name evidence="2" type="ORF">AAE3_LOCUS4193</name>
</gene>
<proteinExistence type="predicted"/>
<evidence type="ECO:0000313" key="3">
    <source>
        <dbReference type="Proteomes" id="UP000467700"/>
    </source>
</evidence>
<comment type="caution">
    <text evidence="2">The sequence shown here is derived from an EMBL/GenBank/DDBJ whole genome shotgun (WGS) entry which is preliminary data.</text>
</comment>
<feature type="compositionally biased region" description="Acidic residues" evidence="1">
    <location>
        <begin position="558"/>
        <end position="569"/>
    </location>
</feature>
<feature type="compositionally biased region" description="Basic residues" evidence="1">
    <location>
        <begin position="136"/>
        <end position="147"/>
    </location>
</feature>
<feature type="compositionally biased region" description="Low complexity" evidence="1">
    <location>
        <begin position="388"/>
        <end position="398"/>
    </location>
</feature>
<feature type="compositionally biased region" description="Basic residues" evidence="1">
    <location>
        <begin position="97"/>
        <end position="107"/>
    </location>
</feature>
<dbReference type="AlphaFoldDB" id="A0A8S0WH60"/>
<dbReference type="Proteomes" id="UP000467700">
    <property type="component" value="Unassembled WGS sequence"/>
</dbReference>
<organism evidence="2 3">
    <name type="scientific">Cyclocybe aegerita</name>
    <name type="common">Black poplar mushroom</name>
    <name type="synonym">Agrocybe aegerita</name>
    <dbReference type="NCBI Taxonomy" id="1973307"/>
    <lineage>
        <taxon>Eukaryota</taxon>
        <taxon>Fungi</taxon>
        <taxon>Dikarya</taxon>
        <taxon>Basidiomycota</taxon>
        <taxon>Agaricomycotina</taxon>
        <taxon>Agaricomycetes</taxon>
        <taxon>Agaricomycetidae</taxon>
        <taxon>Agaricales</taxon>
        <taxon>Agaricineae</taxon>
        <taxon>Bolbitiaceae</taxon>
        <taxon>Cyclocybe</taxon>
    </lineage>
</organism>
<evidence type="ECO:0000313" key="2">
    <source>
        <dbReference type="EMBL" id="CAA7262083.1"/>
    </source>
</evidence>
<feature type="compositionally biased region" description="Polar residues" evidence="1">
    <location>
        <begin position="235"/>
        <end position="257"/>
    </location>
</feature>
<reference evidence="2 3" key="1">
    <citation type="submission" date="2020-01" db="EMBL/GenBank/DDBJ databases">
        <authorList>
            <person name="Gupta K D."/>
        </authorList>
    </citation>
    <scope>NUCLEOTIDE SEQUENCE [LARGE SCALE GENOMIC DNA]</scope>
</reference>
<name>A0A8S0WH60_CYCAE</name>